<organism evidence="2 3">
    <name type="scientific">Penicillium atrosanguineum</name>
    <dbReference type="NCBI Taxonomy" id="1132637"/>
    <lineage>
        <taxon>Eukaryota</taxon>
        <taxon>Fungi</taxon>
        <taxon>Dikarya</taxon>
        <taxon>Ascomycota</taxon>
        <taxon>Pezizomycotina</taxon>
        <taxon>Eurotiomycetes</taxon>
        <taxon>Eurotiomycetidae</taxon>
        <taxon>Eurotiales</taxon>
        <taxon>Aspergillaceae</taxon>
        <taxon>Penicillium</taxon>
    </lineage>
</organism>
<dbReference type="InterPro" id="IPR046368">
    <property type="entry name" value="Tag1"/>
</dbReference>
<dbReference type="OrthoDB" id="10039566at2759"/>
<evidence type="ECO:0000313" key="3">
    <source>
        <dbReference type="Proteomes" id="UP001147746"/>
    </source>
</evidence>
<accession>A0A9W9GZK0</accession>
<evidence type="ECO:0000256" key="1">
    <source>
        <dbReference type="SAM" id="Phobius"/>
    </source>
</evidence>
<proteinExistence type="predicted"/>
<sequence>MSESKAQVTETSMLPPAQRGGRVKTHFKRWWWVHLIIFIAVFLIILLPVVYVAYPKIAQHDVNDSTLNITSMTISNPTPESFSLKQTQVIGSHSSFHPKIYAFEAVVSLLGAALPFATVDVPSVKSKDGAELVVEQIVDLSNASAFGDFATAVMLNEEISLNIYGKPGLKEGGLPKTTVTYNQTATMKGLNKLDGFNVTEFHITKLGSGQNMNGTVFIPNPSVMTISMGNVTLDLSVAGTLMGQSYLNDLTLRPGNNTFPMTSAINQTSILSLISSKDNPYKDGLVPFVITGNSSVYNGKELPYFTEALAANNLTVHLNITKALNEFETSL</sequence>
<dbReference type="PANTHER" id="PTHR35895:SF1">
    <property type="entry name" value="LIPID-BINDING SERUM GLYCOPROTEIN C-TERMINAL DOMAIN-CONTAINING PROTEIN"/>
    <property type="match status" value="1"/>
</dbReference>
<dbReference type="PANTHER" id="PTHR35895">
    <property type="entry name" value="CHROMOSOME 16, WHOLE GENOME SHOTGUN SEQUENCE"/>
    <property type="match status" value="1"/>
</dbReference>
<feature type="transmembrane region" description="Helical" evidence="1">
    <location>
        <begin position="31"/>
        <end position="54"/>
    </location>
</feature>
<dbReference type="EMBL" id="JAPZBO010000008">
    <property type="protein sequence ID" value="KAJ5308442.1"/>
    <property type="molecule type" value="Genomic_DNA"/>
</dbReference>
<dbReference type="InterPro" id="IPR022185">
    <property type="entry name" value="DUF3712"/>
</dbReference>
<reference evidence="2" key="2">
    <citation type="journal article" date="2023" name="IMA Fungus">
        <title>Comparative genomic study of the Penicillium genus elucidates a diverse pangenome and 15 lateral gene transfer events.</title>
        <authorList>
            <person name="Petersen C."/>
            <person name="Sorensen T."/>
            <person name="Nielsen M.R."/>
            <person name="Sondergaard T.E."/>
            <person name="Sorensen J.L."/>
            <person name="Fitzpatrick D.A."/>
            <person name="Frisvad J.C."/>
            <person name="Nielsen K.L."/>
        </authorList>
    </citation>
    <scope>NUCLEOTIDE SEQUENCE</scope>
    <source>
        <strain evidence="2">IBT 21472</strain>
    </source>
</reference>
<dbReference type="Pfam" id="PF12505">
    <property type="entry name" value="DUF3712"/>
    <property type="match status" value="1"/>
</dbReference>
<keyword evidence="1" id="KW-0472">Membrane</keyword>
<gene>
    <name evidence="2" type="ORF">N7476_009098</name>
</gene>
<comment type="caution">
    <text evidence="2">The sequence shown here is derived from an EMBL/GenBank/DDBJ whole genome shotgun (WGS) entry which is preliminary data.</text>
</comment>
<keyword evidence="1" id="KW-0812">Transmembrane</keyword>
<protein>
    <submittedName>
        <fullName evidence="2">Uncharacterized protein</fullName>
    </submittedName>
</protein>
<dbReference type="Proteomes" id="UP001147746">
    <property type="component" value="Unassembled WGS sequence"/>
</dbReference>
<name>A0A9W9GZK0_9EURO</name>
<evidence type="ECO:0000313" key="2">
    <source>
        <dbReference type="EMBL" id="KAJ5308442.1"/>
    </source>
</evidence>
<keyword evidence="3" id="KW-1185">Reference proteome</keyword>
<reference evidence="2" key="1">
    <citation type="submission" date="2022-12" db="EMBL/GenBank/DDBJ databases">
        <authorList>
            <person name="Petersen C."/>
        </authorList>
    </citation>
    <scope>NUCLEOTIDE SEQUENCE</scope>
    <source>
        <strain evidence="2">IBT 21472</strain>
    </source>
</reference>
<dbReference type="AlphaFoldDB" id="A0A9W9GZK0"/>
<keyword evidence="1" id="KW-1133">Transmembrane helix</keyword>
<dbReference type="GO" id="GO:0000329">
    <property type="term" value="C:fungal-type vacuole membrane"/>
    <property type="evidence" value="ECO:0007669"/>
    <property type="project" value="InterPro"/>
</dbReference>